<gene>
    <name evidence="3 5" type="ORF">P152DRAFT_456916</name>
</gene>
<dbReference type="Gene3D" id="3.90.180.10">
    <property type="entry name" value="Medium-chain alcohol dehydrogenases, catalytic domain"/>
    <property type="match status" value="1"/>
</dbReference>
<dbReference type="PANTHER" id="PTHR43205">
    <property type="entry name" value="PROSTAGLANDIN REDUCTASE"/>
    <property type="match status" value="1"/>
</dbReference>
<keyword evidence="4" id="KW-1185">Reference proteome</keyword>
<dbReference type="InterPro" id="IPR045010">
    <property type="entry name" value="MDR_fam"/>
</dbReference>
<dbReference type="InterPro" id="IPR011032">
    <property type="entry name" value="GroES-like_sf"/>
</dbReference>
<dbReference type="CDD" id="cd05288">
    <property type="entry name" value="PGDH"/>
    <property type="match status" value="1"/>
</dbReference>
<dbReference type="InterPro" id="IPR036291">
    <property type="entry name" value="NAD(P)-bd_dom_sf"/>
</dbReference>
<dbReference type="Pfam" id="PF16884">
    <property type="entry name" value="ADH_N_2"/>
    <property type="match status" value="1"/>
</dbReference>
<dbReference type="Gene3D" id="3.40.50.720">
    <property type="entry name" value="NAD(P)-binding Rossmann-like Domain"/>
    <property type="match status" value="1"/>
</dbReference>
<proteinExistence type="predicted"/>
<dbReference type="SUPFAM" id="SSF51735">
    <property type="entry name" value="NAD(P)-binding Rossmann-fold domains"/>
    <property type="match status" value="1"/>
</dbReference>
<dbReference type="GeneID" id="54419689"/>
<dbReference type="Proteomes" id="UP000504638">
    <property type="component" value="Unplaced"/>
</dbReference>
<dbReference type="SUPFAM" id="SSF50129">
    <property type="entry name" value="GroES-like"/>
    <property type="match status" value="1"/>
</dbReference>
<dbReference type="Pfam" id="PF00107">
    <property type="entry name" value="ADH_zinc_N"/>
    <property type="match status" value="1"/>
</dbReference>
<dbReference type="AlphaFoldDB" id="A0A6G1G9W2"/>
<dbReference type="FunFam" id="3.40.50.720:FF:000121">
    <property type="entry name" value="Prostaglandin reductase 2"/>
    <property type="match status" value="1"/>
</dbReference>
<organism evidence="3">
    <name type="scientific">Eremomyces bilateralis CBS 781.70</name>
    <dbReference type="NCBI Taxonomy" id="1392243"/>
    <lineage>
        <taxon>Eukaryota</taxon>
        <taxon>Fungi</taxon>
        <taxon>Dikarya</taxon>
        <taxon>Ascomycota</taxon>
        <taxon>Pezizomycotina</taxon>
        <taxon>Dothideomycetes</taxon>
        <taxon>Dothideomycetes incertae sedis</taxon>
        <taxon>Eremomycetales</taxon>
        <taxon>Eremomycetaceae</taxon>
        <taxon>Eremomyces</taxon>
    </lineage>
</organism>
<dbReference type="InterPro" id="IPR013149">
    <property type="entry name" value="ADH-like_C"/>
</dbReference>
<accession>A0A6G1G9W2</accession>
<evidence type="ECO:0000313" key="5">
    <source>
        <dbReference type="RefSeq" id="XP_033536280.1"/>
    </source>
</evidence>
<protein>
    <submittedName>
        <fullName evidence="3 5">NAD(P)-binding protein</fullName>
    </submittedName>
</protein>
<evidence type="ECO:0000259" key="2">
    <source>
        <dbReference type="SMART" id="SM00829"/>
    </source>
</evidence>
<evidence type="ECO:0000313" key="4">
    <source>
        <dbReference type="Proteomes" id="UP000504638"/>
    </source>
</evidence>
<sequence length="350" mass="37100">MSPPTTARQWIVAKKPTGQVHLSGPDATFALEPTPLPALSPNQLLLQPLYLSNDPAQRPWIQAGTDPERAYTPPAKQGQPMRAFGVIAKVVTSTSGNFAEGDLVSGMLEWTEYTVVDATSVQKLPEVAGIPTTAFLGALGGTGLTAYFGLLEVGHCKASDVVVVSGAAGATGQMVVQIAKKMIGCKKVVGIAGSAEKCKTVESLGADVCVNYKDADFDSQLKKATDEFADLYFDNVGGKILDAMLTRVKREGRIVACGAISAYNDQSAGAIHNWFEIISNRIAVKGFIVTDHLARAAIAREELVAAFKAGKIQISGDQETVVDTKFEDIPKTWVMLFAGGNTGKLVTKIV</sequence>
<dbReference type="OrthoDB" id="809632at2759"/>
<evidence type="ECO:0000256" key="1">
    <source>
        <dbReference type="ARBA" id="ARBA00023002"/>
    </source>
</evidence>
<feature type="domain" description="Enoyl reductase (ER)" evidence="2">
    <location>
        <begin position="24"/>
        <end position="347"/>
    </location>
</feature>
<dbReference type="RefSeq" id="XP_033536280.1">
    <property type="nucleotide sequence ID" value="XM_033679119.1"/>
</dbReference>
<reference evidence="3 5" key="1">
    <citation type="submission" date="2020-01" db="EMBL/GenBank/DDBJ databases">
        <authorList>
            <consortium name="DOE Joint Genome Institute"/>
            <person name="Haridas S."/>
            <person name="Albert R."/>
            <person name="Binder M."/>
            <person name="Bloem J."/>
            <person name="Labutti K."/>
            <person name="Salamov A."/>
            <person name="Andreopoulos B."/>
            <person name="Baker S.E."/>
            <person name="Barry K."/>
            <person name="Bills G."/>
            <person name="Bluhm B.H."/>
            <person name="Cannon C."/>
            <person name="Castanera R."/>
            <person name="Culley D.E."/>
            <person name="Daum C."/>
            <person name="Ezra D."/>
            <person name="Gonzalez J.B."/>
            <person name="Henrissat B."/>
            <person name="Kuo A."/>
            <person name="Liang C."/>
            <person name="Lipzen A."/>
            <person name="Lutzoni F."/>
            <person name="Magnuson J."/>
            <person name="Mondo S."/>
            <person name="Nolan M."/>
            <person name="Ohm R."/>
            <person name="Pangilinan J."/>
            <person name="Park H.-J."/>
            <person name="Ramirez L."/>
            <person name="Alfaro M."/>
            <person name="Sun H."/>
            <person name="Tritt A."/>
            <person name="Yoshinaga Y."/>
            <person name="Zwiers L.-H."/>
            <person name="Turgeon B.G."/>
            <person name="Goodwin S.B."/>
            <person name="Spatafora J.W."/>
            <person name="Crous P.W."/>
            <person name="Grigoriev I.V."/>
        </authorList>
    </citation>
    <scope>NUCLEOTIDE SEQUENCE</scope>
    <source>
        <strain evidence="3 5">CBS 781.70</strain>
    </source>
</reference>
<name>A0A6G1G9W2_9PEZI</name>
<dbReference type="EMBL" id="ML975153">
    <property type="protein sequence ID" value="KAF1814649.1"/>
    <property type="molecule type" value="Genomic_DNA"/>
</dbReference>
<dbReference type="InterPro" id="IPR020843">
    <property type="entry name" value="ER"/>
</dbReference>
<reference evidence="5" key="3">
    <citation type="submission" date="2025-04" db="UniProtKB">
        <authorList>
            <consortium name="RefSeq"/>
        </authorList>
    </citation>
    <scope>IDENTIFICATION</scope>
    <source>
        <strain evidence="5">CBS 781.70</strain>
    </source>
</reference>
<keyword evidence="1" id="KW-0560">Oxidoreductase</keyword>
<dbReference type="PANTHER" id="PTHR43205:SF19">
    <property type="entry name" value="ENOYL REDUCTASE (ER) DOMAIN-CONTAINING PROTEIN"/>
    <property type="match status" value="1"/>
</dbReference>
<dbReference type="GO" id="GO:0016628">
    <property type="term" value="F:oxidoreductase activity, acting on the CH-CH group of donors, NAD or NADP as acceptor"/>
    <property type="evidence" value="ECO:0007669"/>
    <property type="project" value="InterPro"/>
</dbReference>
<evidence type="ECO:0000313" key="3">
    <source>
        <dbReference type="EMBL" id="KAF1814649.1"/>
    </source>
</evidence>
<dbReference type="InterPro" id="IPR041694">
    <property type="entry name" value="ADH_N_2"/>
</dbReference>
<reference evidence="5" key="2">
    <citation type="submission" date="2020-04" db="EMBL/GenBank/DDBJ databases">
        <authorList>
            <consortium name="NCBI Genome Project"/>
        </authorList>
    </citation>
    <scope>NUCLEOTIDE SEQUENCE</scope>
    <source>
        <strain evidence="5">CBS 781.70</strain>
    </source>
</reference>
<dbReference type="SMART" id="SM00829">
    <property type="entry name" value="PKS_ER"/>
    <property type="match status" value="1"/>
</dbReference>